<feature type="domain" description="Histidine phosphotransferase ChpT C-terminal" evidence="1">
    <location>
        <begin position="91"/>
        <end position="210"/>
    </location>
</feature>
<evidence type="ECO:0000313" key="2">
    <source>
        <dbReference type="EMBL" id="QYC10268.1"/>
    </source>
</evidence>
<organism evidence="2 3">
    <name type="scientific">Brevundimonas nasdae</name>
    <dbReference type="NCBI Taxonomy" id="172043"/>
    <lineage>
        <taxon>Bacteria</taxon>
        <taxon>Pseudomonadati</taxon>
        <taxon>Pseudomonadota</taxon>
        <taxon>Alphaproteobacteria</taxon>
        <taxon>Caulobacterales</taxon>
        <taxon>Caulobacteraceae</taxon>
        <taxon>Brevundimonas</taxon>
    </lineage>
</organism>
<name>A0ABX8TGB8_9CAUL</name>
<accession>A0ABX8TGB8</accession>
<evidence type="ECO:0000259" key="1">
    <source>
        <dbReference type="Pfam" id="PF10090"/>
    </source>
</evidence>
<evidence type="ECO:0000313" key="3">
    <source>
        <dbReference type="Proteomes" id="UP000824334"/>
    </source>
</evidence>
<dbReference type="Pfam" id="PF10090">
    <property type="entry name" value="HPTransfase"/>
    <property type="match status" value="1"/>
</dbReference>
<protein>
    <submittedName>
        <fullName evidence="2">Histidine phosphotransferase</fullName>
    </submittedName>
</protein>
<dbReference type="GeneID" id="94377042"/>
<sequence>MTDTDAEAPLDLPVDGTELATYIAAKLCHDFISPSGAIVSGLDLLDDPSAQDMRDDALALIAQSARKMVALVHFARVAFGAATTSERFTARELQALVVGVTEGGRATLDWRVAEGEFTKPQARALINLAYLTVGALPMGGNAVIETRVENGALHLSGQADGARARLKPEALTGLNGLRLSEGLAGQWIQPYWLWLTVTEGGGRLTTTVEDGRVVLAAVMPV</sequence>
<proteinExistence type="predicted"/>
<gene>
    <name evidence="2" type="ORF">KWG56_17260</name>
</gene>
<dbReference type="InterPro" id="IPR018762">
    <property type="entry name" value="ChpT_C"/>
</dbReference>
<dbReference type="NCBIfam" id="NF046025">
    <property type="entry name" value="HisPtaseChptCaul"/>
    <property type="match status" value="1"/>
</dbReference>
<keyword evidence="3" id="KW-1185">Reference proteome</keyword>
<dbReference type="EMBL" id="CP080034">
    <property type="protein sequence ID" value="QYC10268.1"/>
    <property type="molecule type" value="Genomic_DNA"/>
</dbReference>
<dbReference type="RefSeq" id="WP_219353076.1">
    <property type="nucleotide sequence ID" value="NZ_CP080034.1"/>
</dbReference>
<dbReference type="Proteomes" id="UP000824334">
    <property type="component" value="Chromosome"/>
</dbReference>
<reference evidence="2 3" key="1">
    <citation type="submission" date="2021-07" db="EMBL/GenBank/DDBJ databases">
        <title>Isolation and characterization of bacteria from a gold mining with a capacity of golden bioaccumulation.</title>
        <authorList>
            <person name="Yang X.J."/>
        </authorList>
    </citation>
    <scope>NUCLEOTIDE SEQUENCE [LARGE SCALE GENOMIC DNA]</scope>
    <source>
        <strain evidence="2 3">Au29</strain>
    </source>
</reference>